<name>A0AAN7FFZ7_QUERU</name>
<evidence type="ECO:0000313" key="3">
    <source>
        <dbReference type="Proteomes" id="UP001324115"/>
    </source>
</evidence>
<evidence type="ECO:0000313" key="2">
    <source>
        <dbReference type="EMBL" id="KAK4592635.1"/>
    </source>
</evidence>
<accession>A0AAN7FFZ7</accession>
<protein>
    <recommendedName>
        <fullName evidence="1">F-box domain-containing protein</fullName>
    </recommendedName>
</protein>
<dbReference type="EMBL" id="JAXUIC010000004">
    <property type="protein sequence ID" value="KAK4592634.1"/>
    <property type="molecule type" value="Genomic_DNA"/>
</dbReference>
<dbReference type="Proteomes" id="UP001324115">
    <property type="component" value="Unassembled WGS sequence"/>
</dbReference>
<keyword evidence="3" id="KW-1185">Reference proteome</keyword>
<feature type="domain" description="F-box" evidence="1">
    <location>
        <begin position="1"/>
        <end position="46"/>
    </location>
</feature>
<dbReference type="SUPFAM" id="SSF81383">
    <property type="entry name" value="F-box domain"/>
    <property type="match status" value="1"/>
</dbReference>
<dbReference type="AlphaFoldDB" id="A0AAN7FFZ7"/>
<dbReference type="InterPro" id="IPR017451">
    <property type="entry name" value="F-box-assoc_interact_dom"/>
</dbReference>
<dbReference type="InterPro" id="IPR006527">
    <property type="entry name" value="F-box-assoc_dom_typ1"/>
</dbReference>
<evidence type="ECO:0000259" key="1">
    <source>
        <dbReference type="PROSITE" id="PS50181"/>
    </source>
</evidence>
<dbReference type="NCBIfam" id="TIGR01640">
    <property type="entry name" value="F_box_assoc_1"/>
    <property type="match status" value="1"/>
</dbReference>
<sequence length="361" mass="41503">MSSYLPEEMVVNILSHLPPKSLLRFRCVSKTWLALIGTPDFVSINLINNSILNPKSQHPYPPFLLVKAREKSNSPPPSLGLGIVSSCNGILCLHDHFQGDVYLWNPSSSLQLTPLSRRIHCPRTKDFDYVLGLEFGLDDIVDDFKVVRFLDTLNTSFMADTDFVDVELEVYSLGRPGLGKQFDTLVDSNMLNIFVHYERTKVYDNGFFYWWVEARQDYDERIVSFDCRNEVFRMTPLPDKSVIVGHCYEGCRSLMVLNGFVAMAVYPIIRKKKESFSIWVLLEFGVKESWTKLFRIGHYFDLEWPLCFCKNGELFMENREGQLVLYDPFTQTTKNVQLNGFTKSFLNTQSSGVQAQTSILS</sequence>
<gene>
    <name evidence="2" type="ORF">RGQ29_016960</name>
</gene>
<comment type="caution">
    <text evidence="2">The sequence shown here is derived from an EMBL/GenBank/DDBJ whole genome shotgun (WGS) entry which is preliminary data.</text>
</comment>
<dbReference type="InterPro" id="IPR001810">
    <property type="entry name" value="F-box_dom"/>
</dbReference>
<reference evidence="2 3" key="1">
    <citation type="journal article" date="2023" name="G3 (Bethesda)">
        <title>A haplotype-resolved chromosome-scale genome for Quercus rubra L. provides insights into the genetics of adaptive traits for red oak species.</title>
        <authorList>
            <person name="Kapoor B."/>
            <person name="Jenkins J."/>
            <person name="Schmutz J."/>
            <person name="Zhebentyayeva T."/>
            <person name="Kuelheim C."/>
            <person name="Coggeshall M."/>
            <person name="Heim C."/>
            <person name="Lasky J.R."/>
            <person name="Leites L."/>
            <person name="Islam-Faridi N."/>
            <person name="Romero-Severson J."/>
            <person name="DeLeo V.L."/>
            <person name="Lucas S.M."/>
            <person name="Lazic D."/>
            <person name="Gailing O."/>
            <person name="Carlson J."/>
            <person name="Staton M."/>
        </authorList>
    </citation>
    <scope>NUCLEOTIDE SEQUENCE [LARGE SCALE GENOMIC DNA]</scope>
    <source>
        <strain evidence="2">Pseudo-F2</strain>
    </source>
</reference>
<dbReference type="Pfam" id="PF00646">
    <property type="entry name" value="F-box"/>
    <property type="match status" value="1"/>
</dbReference>
<proteinExistence type="predicted"/>
<dbReference type="PANTHER" id="PTHR31672:SF10">
    <property type="entry name" value="F-BOX DOMAIN-CONTAINING PROTEIN"/>
    <property type="match status" value="1"/>
</dbReference>
<dbReference type="InterPro" id="IPR036047">
    <property type="entry name" value="F-box-like_dom_sf"/>
</dbReference>
<dbReference type="EMBL" id="JAXUIC010000004">
    <property type="protein sequence ID" value="KAK4592635.1"/>
    <property type="molecule type" value="Genomic_DNA"/>
</dbReference>
<organism evidence="2 3">
    <name type="scientific">Quercus rubra</name>
    <name type="common">Northern red oak</name>
    <name type="synonym">Quercus borealis</name>
    <dbReference type="NCBI Taxonomy" id="3512"/>
    <lineage>
        <taxon>Eukaryota</taxon>
        <taxon>Viridiplantae</taxon>
        <taxon>Streptophyta</taxon>
        <taxon>Embryophyta</taxon>
        <taxon>Tracheophyta</taxon>
        <taxon>Spermatophyta</taxon>
        <taxon>Magnoliopsida</taxon>
        <taxon>eudicotyledons</taxon>
        <taxon>Gunneridae</taxon>
        <taxon>Pentapetalae</taxon>
        <taxon>rosids</taxon>
        <taxon>fabids</taxon>
        <taxon>Fagales</taxon>
        <taxon>Fagaceae</taxon>
        <taxon>Quercus</taxon>
    </lineage>
</organism>
<dbReference type="CDD" id="cd22157">
    <property type="entry name" value="F-box_AtFBW1-like"/>
    <property type="match status" value="1"/>
</dbReference>
<dbReference type="PANTHER" id="PTHR31672">
    <property type="entry name" value="BNACNNG10540D PROTEIN"/>
    <property type="match status" value="1"/>
</dbReference>
<dbReference type="SMART" id="SM00256">
    <property type="entry name" value="FBOX"/>
    <property type="match status" value="1"/>
</dbReference>
<dbReference type="Gene3D" id="1.20.1280.50">
    <property type="match status" value="1"/>
</dbReference>
<dbReference type="Pfam" id="PF07734">
    <property type="entry name" value="FBA_1"/>
    <property type="match status" value="1"/>
</dbReference>
<dbReference type="InterPro" id="IPR050796">
    <property type="entry name" value="SCF_F-box_component"/>
</dbReference>
<dbReference type="PROSITE" id="PS50181">
    <property type="entry name" value="FBOX"/>
    <property type="match status" value="1"/>
</dbReference>